<name>A0ABP5FLL7_9MICO</name>
<feature type="signal peptide" evidence="2">
    <location>
        <begin position="1"/>
        <end position="22"/>
    </location>
</feature>
<feature type="chain" id="PRO_5045471058" evidence="2">
    <location>
        <begin position="23"/>
        <end position="291"/>
    </location>
</feature>
<dbReference type="SUPFAM" id="SSF52266">
    <property type="entry name" value="SGNH hydrolase"/>
    <property type="match status" value="1"/>
</dbReference>
<accession>A0ABP5FLL7</accession>
<keyword evidence="3" id="KW-0378">Hydrolase</keyword>
<dbReference type="InterPro" id="IPR036514">
    <property type="entry name" value="SGNH_hydro_sf"/>
</dbReference>
<comment type="caution">
    <text evidence="3">The sequence shown here is derived from an EMBL/GenBank/DDBJ whole genome shotgun (WGS) entry which is preliminary data.</text>
</comment>
<proteinExistence type="predicted"/>
<protein>
    <submittedName>
        <fullName evidence="3">SGNH/GDSL hydrolase family protein</fullName>
    </submittedName>
</protein>
<evidence type="ECO:0000313" key="4">
    <source>
        <dbReference type="Proteomes" id="UP001501196"/>
    </source>
</evidence>
<gene>
    <name evidence="3" type="ORF">GCM10009819_11140</name>
</gene>
<keyword evidence="4" id="KW-1185">Reference proteome</keyword>
<feature type="compositionally biased region" description="Gly residues" evidence="1">
    <location>
        <begin position="23"/>
        <end position="32"/>
    </location>
</feature>
<feature type="region of interest" description="Disordered" evidence="1">
    <location>
        <begin position="23"/>
        <end position="89"/>
    </location>
</feature>
<reference evidence="4" key="1">
    <citation type="journal article" date="2019" name="Int. J. Syst. Evol. Microbiol.">
        <title>The Global Catalogue of Microorganisms (GCM) 10K type strain sequencing project: providing services to taxonomists for standard genome sequencing and annotation.</title>
        <authorList>
            <consortium name="The Broad Institute Genomics Platform"/>
            <consortium name="The Broad Institute Genome Sequencing Center for Infectious Disease"/>
            <person name="Wu L."/>
            <person name="Ma J."/>
        </authorList>
    </citation>
    <scope>NUCLEOTIDE SEQUENCE [LARGE SCALE GENOMIC DNA]</scope>
    <source>
        <strain evidence="4">JCM 15672</strain>
    </source>
</reference>
<dbReference type="GO" id="GO:0016787">
    <property type="term" value="F:hydrolase activity"/>
    <property type="evidence" value="ECO:0007669"/>
    <property type="project" value="UniProtKB-KW"/>
</dbReference>
<dbReference type="Gene3D" id="3.40.50.1110">
    <property type="entry name" value="SGNH hydrolase"/>
    <property type="match status" value="1"/>
</dbReference>
<dbReference type="EMBL" id="BAAAPW010000001">
    <property type="protein sequence ID" value="GAA2029169.1"/>
    <property type="molecule type" value="Genomic_DNA"/>
</dbReference>
<evidence type="ECO:0000313" key="3">
    <source>
        <dbReference type="EMBL" id="GAA2029169.1"/>
    </source>
</evidence>
<organism evidence="3 4">
    <name type="scientific">Agromyces tropicus</name>
    <dbReference type="NCBI Taxonomy" id="555371"/>
    <lineage>
        <taxon>Bacteria</taxon>
        <taxon>Bacillati</taxon>
        <taxon>Actinomycetota</taxon>
        <taxon>Actinomycetes</taxon>
        <taxon>Micrococcales</taxon>
        <taxon>Microbacteriaceae</taxon>
        <taxon>Agromyces</taxon>
    </lineage>
</organism>
<evidence type="ECO:0000256" key="1">
    <source>
        <dbReference type="SAM" id="MobiDB-lite"/>
    </source>
</evidence>
<sequence>MHGLLAAIGSISVLLLAGCAGSGSGSGSGSGGETDPTESPTVAAVDTDSPYPDSVAVLGHSAATGANSDPDRPGQDALENSWATGSNPDVRSVASRVAEENPAAAGRAWNYAVDGSGLESLKAQARKAVATDDVPELFLIVTVDNDMRCDGTDAENYEPFAEGLGEVLDTLEQGAPDSRVMIVSQWGTVQAWADAVYPVSPATLGDSGPCGLLDPETQQLDPARIDGLQSIVEEYQARVDAECAARSNCETDGGAARALPVNLDTLSSDLNHLALAGHAALAELVWQALFP</sequence>
<dbReference type="Proteomes" id="UP001501196">
    <property type="component" value="Unassembled WGS sequence"/>
</dbReference>
<evidence type="ECO:0000256" key="2">
    <source>
        <dbReference type="SAM" id="SignalP"/>
    </source>
</evidence>
<keyword evidence="2" id="KW-0732">Signal</keyword>